<dbReference type="InterPro" id="IPR050583">
    <property type="entry name" value="Mycobacterial_A85_antigen"/>
</dbReference>
<sequence>MKQLHKMNITNIGGRSCTIYADDTPSVLLIQPADKREAETLDKEIAHIKSLTVMSFVFAAFEISDWNSELSPWEAPPVFGKEPFGKGADSTLAYIEETLIPNLQERFSLNSDIPVVLGGYSLAGLFALWSGYTSDRFTAIAAASPSVWFQGWSEFTDNHSPAPNRIYLSLGKKEERTRNNVMAAVGDNIRRQYDKLKTQGVDVALDWNEGNHFTEPEIRTAKGFAWCIDTKFI</sequence>
<gene>
    <name evidence="1" type="ORF">SAMN02910406_02381</name>
</gene>
<proteinExistence type="predicted"/>
<dbReference type="Proteomes" id="UP000182192">
    <property type="component" value="Unassembled WGS sequence"/>
</dbReference>
<evidence type="ECO:0000313" key="1">
    <source>
        <dbReference type="EMBL" id="SFC79026.1"/>
    </source>
</evidence>
<dbReference type="Pfam" id="PF00756">
    <property type="entry name" value="Esterase"/>
    <property type="match status" value="1"/>
</dbReference>
<dbReference type="InterPro" id="IPR000801">
    <property type="entry name" value="Esterase-like"/>
</dbReference>
<accession>A0A1I1M1S2</accession>
<dbReference type="PANTHER" id="PTHR48098">
    <property type="entry name" value="ENTEROCHELIN ESTERASE-RELATED"/>
    <property type="match status" value="1"/>
</dbReference>
<dbReference type="SUPFAM" id="SSF53474">
    <property type="entry name" value="alpha/beta-Hydrolases"/>
    <property type="match status" value="1"/>
</dbReference>
<name>A0A1I1M1S2_RUMAL</name>
<evidence type="ECO:0000313" key="2">
    <source>
        <dbReference type="Proteomes" id="UP000182192"/>
    </source>
</evidence>
<dbReference type="EMBL" id="FOKQ01000021">
    <property type="protein sequence ID" value="SFC79026.1"/>
    <property type="molecule type" value="Genomic_DNA"/>
</dbReference>
<reference evidence="1 2" key="1">
    <citation type="submission" date="2016-10" db="EMBL/GenBank/DDBJ databases">
        <authorList>
            <person name="de Groot N.N."/>
        </authorList>
    </citation>
    <scope>NUCLEOTIDE SEQUENCE [LARGE SCALE GENOMIC DNA]</scope>
    <source>
        <strain evidence="1 2">AR67</strain>
    </source>
</reference>
<dbReference type="InterPro" id="IPR029058">
    <property type="entry name" value="AB_hydrolase_fold"/>
</dbReference>
<dbReference type="AlphaFoldDB" id="A0A1I1M1S2"/>
<dbReference type="PANTHER" id="PTHR48098:SF6">
    <property type="entry name" value="FERRI-BACILLIBACTIN ESTERASE BESA"/>
    <property type="match status" value="1"/>
</dbReference>
<protein>
    <submittedName>
        <fullName evidence="1">Putative esterase</fullName>
    </submittedName>
</protein>
<organism evidence="1 2">
    <name type="scientific">Ruminococcus albus</name>
    <dbReference type="NCBI Taxonomy" id="1264"/>
    <lineage>
        <taxon>Bacteria</taxon>
        <taxon>Bacillati</taxon>
        <taxon>Bacillota</taxon>
        <taxon>Clostridia</taxon>
        <taxon>Eubacteriales</taxon>
        <taxon>Oscillospiraceae</taxon>
        <taxon>Ruminococcus</taxon>
    </lineage>
</organism>
<dbReference type="Gene3D" id="3.40.50.1820">
    <property type="entry name" value="alpha/beta hydrolase"/>
    <property type="match status" value="1"/>
</dbReference>